<evidence type="ECO:0000313" key="2">
    <source>
        <dbReference type="EMBL" id="KAK6492489.1"/>
    </source>
</evidence>
<dbReference type="PANTHER" id="PTHR31139:SF5">
    <property type="entry name" value="PROTEIN LIMB EXPRESSION 1 HOMOLOG"/>
    <property type="match status" value="1"/>
</dbReference>
<evidence type="ECO:0000313" key="3">
    <source>
        <dbReference type="Proteomes" id="UP001369086"/>
    </source>
</evidence>
<accession>A0ABR1A5Z3</accession>
<reference evidence="2 3" key="1">
    <citation type="submission" date="2021-05" db="EMBL/GenBank/DDBJ databases">
        <authorList>
            <person name="Zahm M."/>
            <person name="Klopp C."/>
            <person name="Cabau C."/>
            <person name="Kuhl H."/>
            <person name="Suciu R."/>
            <person name="Ciorpac M."/>
            <person name="Holostenco D."/>
            <person name="Gessner J."/>
            <person name="Wuertz S."/>
            <person name="Hohne C."/>
            <person name="Stock M."/>
            <person name="Gislard M."/>
            <person name="Lluch J."/>
            <person name="Milhes M."/>
            <person name="Lampietro C."/>
            <person name="Lopez Roques C."/>
            <person name="Donnadieu C."/>
            <person name="Du K."/>
            <person name="Schartl M."/>
            <person name="Guiguen Y."/>
        </authorList>
    </citation>
    <scope>NUCLEOTIDE SEQUENCE [LARGE SCALE GENOMIC DNA]</scope>
    <source>
        <strain evidence="2">Hh-F2</strain>
        <tissue evidence="2">Blood</tissue>
    </source>
</reference>
<dbReference type="Proteomes" id="UP001369086">
    <property type="component" value="Unassembled WGS sequence"/>
</dbReference>
<dbReference type="EMBL" id="JAHFZB010000002">
    <property type="protein sequence ID" value="KAK6492489.1"/>
    <property type="molecule type" value="Genomic_DNA"/>
</dbReference>
<organism evidence="2 3">
    <name type="scientific">Huso huso</name>
    <name type="common">Beluga</name>
    <name type="synonym">Acipenser huso</name>
    <dbReference type="NCBI Taxonomy" id="61971"/>
    <lineage>
        <taxon>Eukaryota</taxon>
        <taxon>Metazoa</taxon>
        <taxon>Chordata</taxon>
        <taxon>Craniata</taxon>
        <taxon>Vertebrata</taxon>
        <taxon>Euteleostomi</taxon>
        <taxon>Actinopterygii</taxon>
        <taxon>Chondrostei</taxon>
        <taxon>Acipenseriformes</taxon>
        <taxon>Acipenseridae</taxon>
        <taxon>Huso</taxon>
    </lineage>
</organism>
<comment type="caution">
    <text evidence="2">The sequence shown here is derived from an EMBL/GenBank/DDBJ whole genome shotgun (WGS) entry which is preliminary data.</text>
</comment>
<proteinExistence type="inferred from homology"/>
<gene>
    <name evidence="2" type="ORF">HHUSO_G1844</name>
</gene>
<dbReference type="PANTHER" id="PTHR31139">
    <property type="entry name" value="ECTOPIC P GRANULES PROTEIN 5 HOMOLOG"/>
    <property type="match status" value="1"/>
</dbReference>
<comment type="similarity">
    <text evidence="1">Belongs to the LIX1 family.</text>
</comment>
<sequence length="277" mass="31153">MDRVLESVKQIVFRVLPHTDADSVFKDLNVVGMLHEFWEQKQAGGSRCGTESLVVYESVPSPSPPFVCYVTLPGGSCFGNFQDCLSKADGRRAAARVALMNSVFNELPSRRITQEFISHSVQEAASTASGCVGDAKDPCTSIGAYCYMLQSNLGKTMLEFQELMTVFQLLHWNGSLKIFRERKCSRKEVVSYYSQHRLDECFRSHMALDWISKEQETPGILSQELQVALRELEEARRAGRELRFYKEKREILSLALSQRHSEGASAQSPICDDGGKH</sequence>
<protein>
    <submittedName>
        <fullName evidence="2">Protein limb expression 1-like protein</fullName>
    </submittedName>
</protein>
<keyword evidence="3" id="KW-1185">Reference proteome</keyword>
<evidence type="ECO:0000256" key="1">
    <source>
        <dbReference type="ARBA" id="ARBA00007468"/>
    </source>
</evidence>
<dbReference type="InterPro" id="IPR051436">
    <property type="entry name" value="Autophagy-related_EPG5"/>
</dbReference>
<dbReference type="Pfam" id="PF14954">
    <property type="entry name" value="LIX1"/>
    <property type="match status" value="1"/>
</dbReference>
<dbReference type="InterPro" id="IPR029270">
    <property type="entry name" value="LIX1"/>
</dbReference>
<name>A0ABR1A5Z3_HUSHU</name>